<gene>
    <name evidence="4" type="primary">sseA</name>
    <name evidence="4" type="ORF">GCM10023314_21390</name>
</gene>
<dbReference type="Proteomes" id="UP001501302">
    <property type="component" value="Unassembled WGS sequence"/>
</dbReference>
<dbReference type="Gene3D" id="3.40.250.10">
    <property type="entry name" value="Rhodanese-like domain"/>
    <property type="match status" value="2"/>
</dbReference>
<evidence type="ECO:0000313" key="4">
    <source>
        <dbReference type="EMBL" id="GAA4947799.1"/>
    </source>
</evidence>
<dbReference type="SUPFAM" id="SSF52821">
    <property type="entry name" value="Rhodanese/Cell cycle control phosphatase"/>
    <property type="match status" value="2"/>
</dbReference>
<dbReference type="EMBL" id="BAABJJ010000031">
    <property type="protein sequence ID" value="GAA4947799.1"/>
    <property type="molecule type" value="Genomic_DNA"/>
</dbReference>
<keyword evidence="5" id="KW-1185">Reference proteome</keyword>
<evidence type="ECO:0000256" key="2">
    <source>
        <dbReference type="ARBA" id="ARBA00022737"/>
    </source>
</evidence>
<keyword evidence="1" id="KW-0808">Transferase</keyword>
<keyword evidence="2" id="KW-0677">Repeat</keyword>
<evidence type="ECO:0000259" key="3">
    <source>
        <dbReference type="PROSITE" id="PS50206"/>
    </source>
</evidence>
<dbReference type="InterPro" id="IPR045078">
    <property type="entry name" value="TST/MPST-like"/>
</dbReference>
<dbReference type="PROSITE" id="PS50206">
    <property type="entry name" value="RHODANESE_3"/>
    <property type="match status" value="2"/>
</dbReference>
<proteinExistence type="predicted"/>
<reference evidence="5" key="1">
    <citation type="journal article" date="2019" name="Int. J. Syst. Evol. Microbiol.">
        <title>The Global Catalogue of Microorganisms (GCM) 10K type strain sequencing project: providing services to taxonomists for standard genome sequencing and annotation.</title>
        <authorList>
            <consortium name="The Broad Institute Genomics Platform"/>
            <consortium name="The Broad Institute Genome Sequencing Center for Infectious Disease"/>
            <person name="Wu L."/>
            <person name="Ma J."/>
        </authorList>
    </citation>
    <scope>NUCLEOTIDE SEQUENCE [LARGE SCALE GENOMIC DNA]</scope>
    <source>
        <strain evidence="5">JCM 18285</strain>
    </source>
</reference>
<dbReference type="Pfam" id="PF00581">
    <property type="entry name" value="Rhodanese"/>
    <property type="match status" value="2"/>
</dbReference>
<dbReference type="SMART" id="SM00450">
    <property type="entry name" value="RHOD"/>
    <property type="match status" value="2"/>
</dbReference>
<sequence>MSSKIYLKEPIVSVEWLQNNLVADNLIVLDGTINKVFDASQNQIPGARLFDIKKKFSDTSNPFPSAFPSAEQFQKEARALGINNDSAIVVYDDKGIYSSARVWWLFKAFGYTNVAVLDGGFPAWLKAEYPTESMKLYTGDSGDFEANLQPQFMKFFKDVQDASKNKTHNIIDARSAGRFNCTVPEPREGLRMGTIPNSVNLPFTDLLENGILKSKKDLAKAFYMVADKNDAIIFSCGSGLTACVLALGAEISGYKNISVYDGSWTEWGSLVKG</sequence>
<accession>A0ABP9GR09</accession>
<dbReference type="RefSeq" id="WP_345192053.1">
    <property type="nucleotide sequence ID" value="NZ_BAABJJ010000031.1"/>
</dbReference>
<comment type="caution">
    <text evidence="4">The sequence shown here is derived from an EMBL/GenBank/DDBJ whole genome shotgun (WGS) entry which is preliminary data.</text>
</comment>
<dbReference type="CDD" id="cd01448">
    <property type="entry name" value="TST_Repeat_1"/>
    <property type="match status" value="1"/>
</dbReference>
<feature type="domain" description="Rhodanese" evidence="3">
    <location>
        <begin position="164"/>
        <end position="272"/>
    </location>
</feature>
<dbReference type="CDD" id="cd01449">
    <property type="entry name" value="TST_Repeat_2"/>
    <property type="match status" value="1"/>
</dbReference>
<evidence type="ECO:0000313" key="5">
    <source>
        <dbReference type="Proteomes" id="UP001501302"/>
    </source>
</evidence>
<feature type="domain" description="Rhodanese" evidence="3">
    <location>
        <begin position="44"/>
        <end position="133"/>
    </location>
</feature>
<name>A0ABP9GR09_9FLAO</name>
<protein>
    <submittedName>
        <fullName evidence="4">3-mercaptopyruvate sulfurtransferase</fullName>
    </submittedName>
</protein>
<dbReference type="PANTHER" id="PTHR11364:SF27">
    <property type="entry name" value="SULFURTRANSFERASE"/>
    <property type="match status" value="1"/>
</dbReference>
<organism evidence="4 5">
    <name type="scientific">Algibacter agarivorans</name>
    <dbReference type="NCBI Taxonomy" id="1109741"/>
    <lineage>
        <taxon>Bacteria</taxon>
        <taxon>Pseudomonadati</taxon>
        <taxon>Bacteroidota</taxon>
        <taxon>Flavobacteriia</taxon>
        <taxon>Flavobacteriales</taxon>
        <taxon>Flavobacteriaceae</taxon>
        <taxon>Algibacter</taxon>
    </lineage>
</organism>
<dbReference type="PANTHER" id="PTHR11364">
    <property type="entry name" value="THIOSULFATE SULFERTANSFERASE"/>
    <property type="match status" value="1"/>
</dbReference>
<evidence type="ECO:0000256" key="1">
    <source>
        <dbReference type="ARBA" id="ARBA00022679"/>
    </source>
</evidence>
<dbReference type="InterPro" id="IPR001763">
    <property type="entry name" value="Rhodanese-like_dom"/>
</dbReference>
<dbReference type="InterPro" id="IPR036873">
    <property type="entry name" value="Rhodanese-like_dom_sf"/>
</dbReference>